<organism evidence="2">
    <name type="scientific">Ackermannviridae sp. ctUml7</name>
    <dbReference type="NCBI Taxonomy" id="2825753"/>
    <lineage>
        <taxon>Viruses</taxon>
        <taxon>Duplodnaviria</taxon>
        <taxon>Heunggongvirae</taxon>
        <taxon>Uroviricota</taxon>
        <taxon>Caudoviricetes</taxon>
        <taxon>Pantevenvirales</taxon>
        <taxon>Ackermannviridae</taxon>
    </lineage>
</organism>
<accession>A0A8S5V9S0</accession>
<protein>
    <submittedName>
        <fullName evidence="2">Dystroglycan</fullName>
    </submittedName>
</protein>
<evidence type="ECO:0000313" key="2">
    <source>
        <dbReference type="EMBL" id="DAG03461.1"/>
    </source>
</evidence>
<keyword evidence="1" id="KW-0812">Transmembrane</keyword>
<proteinExistence type="predicted"/>
<keyword evidence="1" id="KW-0472">Membrane</keyword>
<reference evidence="2" key="1">
    <citation type="journal article" date="2021" name="Proc. Natl. Acad. Sci. U.S.A.">
        <title>A Catalog of Tens of Thousands of Viruses from Human Metagenomes Reveals Hidden Associations with Chronic Diseases.</title>
        <authorList>
            <person name="Tisza M.J."/>
            <person name="Buck C.B."/>
        </authorList>
    </citation>
    <scope>NUCLEOTIDE SEQUENCE</scope>
    <source>
        <strain evidence="2">CtUml7</strain>
    </source>
</reference>
<sequence length="36" mass="4195">MDSIISALLEIISFVIQILILVIVCILYVCFKKKRR</sequence>
<name>A0A8S5V9S0_9CAUD</name>
<dbReference type="EMBL" id="BK016230">
    <property type="protein sequence ID" value="DAG03461.1"/>
    <property type="molecule type" value="Genomic_DNA"/>
</dbReference>
<evidence type="ECO:0000256" key="1">
    <source>
        <dbReference type="SAM" id="Phobius"/>
    </source>
</evidence>
<feature type="transmembrane region" description="Helical" evidence="1">
    <location>
        <begin position="12"/>
        <end position="31"/>
    </location>
</feature>
<keyword evidence="1" id="KW-1133">Transmembrane helix</keyword>